<dbReference type="GO" id="GO:0016757">
    <property type="term" value="F:glycosyltransferase activity"/>
    <property type="evidence" value="ECO:0007669"/>
    <property type="project" value="InterPro"/>
</dbReference>
<dbReference type="InterPro" id="IPR001296">
    <property type="entry name" value="Glyco_trans_1"/>
</dbReference>
<comment type="caution">
    <text evidence="3">The sequence shown here is derived from an EMBL/GenBank/DDBJ whole genome shotgun (WGS) entry which is preliminary data.</text>
</comment>
<dbReference type="CDD" id="cd03794">
    <property type="entry name" value="GT4_WbuB-like"/>
    <property type="match status" value="1"/>
</dbReference>
<gene>
    <name evidence="3" type="ORF">SDC9_36053</name>
</gene>
<dbReference type="InterPro" id="IPR028098">
    <property type="entry name" value="Glyco_trans_4-like_N"/>
</dbReference>
<dbReference type="EMBL" id="VSSQ01000292">
    <property type="protein sequence ID" value="MPL90008.1"/>
    <property type="molecule type" value="Genomic_DNA"/>
</dbReference>
<feature type="domain" description="Glycosyl transferase family 1" evidence="1">
    <location>
        <begin position="210"/>
        <end position="381"/>
    </location>
</feature>
<dbReference type="Pfam" id="PF00534">
    <property type="entry name" value="Glycos_transf_1"/>
    <property type="match status" value="1"/>
</dbReference>
<dbReference type="Pfam" id="PF13439">
    <property type="entry name" value="Glyco_transf_4"/>
    <property type="match status" value="1"/>
</dbReference>
<dbReference type="InterPro" id="IPR050194">
    <property type="entry name" value="Glycosyltransferase_grp1"/>
</dbReference>
<organism evidence="3">
    <name type="scientific">bioreactor metagenome</name>
    <dbReference type="NCBI Taxonomy" id="1076179"/>
    <lineage>
        <taxon>unclassified sequences</taxon>
        <taxon>metagenomes</taxon>
        <taxon>ecological metagenomes</taxon>
    </lineage>
</organism>
<dbReference type="SUPFAM" id="SSF53756">
    <property type="entry name" value="UDP-Glycosyltransferase/glycogen phosphorylase"/>
    <property type="match status" value="1"/>
</dbReference>
<dbReference type="Gene3D" id="3.40.50.2000">
    <property type="entry name" value="Glycogen Phosphorylase B"/>
    <property type="match status" value="2"/>
</dbReference>
<dbReference type="PANTHER" id="PTHR45947:SF3">
    <property type="entry name" value="SULFOQUINOVOSYL TRANSFERASE SQD2"/>
    <property type="match status" value="1"/>
</dbReference>
<accession>A0A644VFA4</accession>
<proteinExistence type="predicted"/>
<sequence length="400" mass="46063">MNIVFLTLSRFTDISDRGIYPDLVRKFCKEGHNVYVVSPMERKFEKPTSLITQGRLTLLKLRTLNLQQSGIVEKGLAYMLLDFQFLMGVRKYFDKVQFDLILYSTPPINILKVIRYLKNRNNAITYLLLKDIYPQAAVDDKVFGQNSLIYKYFRNLEKQLYQISDFIGCMSEANVEYLLNHNPELSPDKVEVNPNSIEPVELRVTDEQKAAFRVQHGIPANALIFIFGGNLGKSQGIGFYLEIMKIKSQDSRFFFLTVGSGSEFNKIDRFIKNNNILNARIIPSLPKDEFDRVVAMSDVGLIFLNSYFTVPNFPSRMLSYMQQKKPVLAATDSVTDIGKIIIRNLFGYWVMQGDKQAFLEKMDSMFESKNMLSDLGINGYNYLLENYTVSSSYNKIIKHV</sequence>
<dbReference type="PANTHER" id="PTHR45947">
    <property type="entry name" value="SULFOQUINOVOSYL TRANSFERASE SQD2"/>
    <property type="match status" value="1"/>
</dbReference>
<protein>
    <recommendedName>
        <fullName evidence="4">Glycosyl transferase family 1 domain-containing protein</fullName>
    </recommendedName>
</protein>
<name>A0A644VFA4_9ZZZZ</name>
<evidence type="ECO:0000259" key="1">
    <source>
        <dbReference type="Pfam" id="PF00534"/>
    </source>
</evidence>
<feature type="domain" description="Glycosyltransferase subfamily 4-like N-terminal" evidence="2">
    <location>
        <begin position="22"/>
        <end position="199"/>
    </location>
</feature>
<reference evidence="3" key="1">
    <citation type="submission" date="2019-08" db="EMBL/GenBank/DDBJ databases">
        <authorList>
            <person name="Kucharzyk K."/>
            <person name="Murdoch R.W."/>
            <person name="Higgins S."/>
            <person name="Loffler F."/>
        </authorList>
    </citation>
    <scope>NUCLEOTIDE SEQUENCE</scope>
</reference>
<evidence type="ECO:0000313" key="3">
    <source>
        <dbReference type="EMBL" id="MPL90008.1"/>
    </source>
</evidence>
<evidence type="ECO:0008006" key="4">
    <source>
        <dbReference type="Google" id="ProtNLM"/>
    </source>
</evidence>
<evidence type="ECO:0000259" key="2">
    <source>
        <dbReference type="Pfam" id="PF13439"/>
    </source>
</evidence>
<dbReference type="AlphaFoldDB" id="A0A644VFA4"/>